<evidence type="ECO:0000256" key="2">
    <source>
        <dbReference type="ARBA" id="ARBA00022448"/>
    </source>
</evidence>
<dbReference type="GO" id="GO:0015031">
    <property type="term" value="P:protein transport"/>
    <property type="evidence" value="ECO:0007669"/>
    <property type="project" value="UniProtKB-KW"/>
</dbReference>
<evidence type="ECO:0000256" key="1">
    <source>
        <dbReference type="ARBA" id="ARBA00010394"/>
    </source>
</evidence>
<dbReference type="Gramene" id="OE9A103402T1">
    <property type="protein sequence ID" value="OE9A103402C1"/>
    <property type="gene ID" value="OE9A103402"/>
</dbReference>
<evidence type="ECO:0000313" key="5">
    <source>
        <dbReference type="Proteomes" id="UP000594638"/>
    </source>
</evidence>
<gene>
    <name evidence="4" type="ORF">OLEA9_A103402</name>
</gene>
<dbReference type="Proteomes" id="UP000594638">
    <property type="component" value="Unassembled WGS sequence"/>
</dbReference>
<dbReference type="SUPFAM" id="SSF48371">
    <property type="entry name" value="ARM repeat"/>
    <property type="match status" value="1"/>
</dbReference>
<keyword evidence="5" id="KW-1185">Reference proteome</keyword>
<reference evidence="4 5" key="1">
    <citation type="submission" date="2019-12" db="EMBL/GenBank/DDBJ databases">
        <authorList>
            <person name="Alioto T."/>
            <person name="Alioto T."/>
            <person name="Gomez Garrido J."/>
        </authorList>
    </citation>
    <scope>NUCLEOTIDE SEQUENCE [LARGE SCALE GENOMIC DNA]</scope>
</reference>
<dbReference type="Gene3D" id="1.25.10.10">
    <property type="entry name" value="Leucine-rich Repeat Variant"/>
    <property type="match status" value="1"/>
</dbReference>
<keyword evidence="2" id="KW-0813">Transport</keyword>
<organism evidence="4 5">
    <name type="scientific">Olea europaea subsp. europaea</name>
    <dbReference type="NCBI Taxonomy" id="158383"/>
    <lineage>
        <taxon>Eukaryota</taxon>
        <taxon>Viridiplantae</taxon>
        <taxon>Streptophyta</taxon>
        <taxon>Embryophyta</taxon>
        <taxon>Tracheophyta</taxon>
        <taxon>Spermatophyta</taxon>
        <taxon>Magnoliopsida</taxon>
        <taxon>eudicotyledons</taxon>
        <taxon>Gunneridae</taxon>
        <taxon>Pentapetalae</taxon>
        <taxon>asterids</taxon>
        <taxon>lamiids</taxon>
        <taxon>Lamiales</taxon>
        <taxon>Oleaceae</taxon>
        <taxon>Oleeae</taxon>
        <taxon>Olea</taxon>
    </lineage>
</organism>
<dbReference type="InterPro" id="IPR016024">
    <property type="entry name" value="ARM-type_fold"/>
</dbReference>
<sequence>MPLLAQFNDKTKLSIMRKGTRTLWNICGGKTWPQFKQVKSAILLLAHLIHTDDEEVLNSACWALLELSYRKKDIIQAGVFPCLVELLPHPSLFVLIPAMCIVHNIISDVDDIQIQVSADSSS</sequence>
<evidence type="ECO:0000313" key="4">
    <source>
        <dbReference type="EMBL" id="CAA3014146.1"/>
    </source>
</evidence>
<accession>A0A8S0U979</accession>
<dbReference type="EMBL" id="CACTIH010007471">
    <property type="protein sequence ID" value="CAA3014146.1"/>
    <property type="molecule type" value="Genomic_DNA"/>
</dbReference>
<comment type="similarity">
    <text evidence="1">Belongs to the importin alpha family.</text>
</comment>
<dbReference type="AlphaFoldDB" id="A0A8S0U979"/>
<keyword evidence="3" id="KW-0653">Protein transport</keyword>
<protein>
    <submittedName>
        <fullName evidence="4">Importin subunit alpha-like</fullName>
    </submittedName>
</protein>
<proteinExistence type="inferred from homology"/>
<dbReference type="InterPro" id="IPR011989">
    <property type="entry name" value="ARM-like"/>
</dbReference>
<comment type="caution">
    <text evidence="4">The sequence shown here is derived from an EMBL/GenBank/DDBJ whole genome shotgun (WGS) entry which is preliminary data.</text>
</comment>
<name>A0A8S0U979_OLEEU</name>
<dbReference type="OrthoDB" id="923404at2759"/>
<evidence type="ECO:0000256" key="3">
    <source>
        <dbReference type="ARBA" id="ARBA00022927"/>
    </source>
</evidence>
<dbReference type="PANTHER" id="PTHR23316">
    <property type="entry name" value="IMPORTIN ALPHA"/>
    <property type="match status" value="1"/>
</dbReference>